<dbReference type="PANTHER" id="PTHR46268:SF15">
    <property type="entry name" value="UNIVERSAL STRESS PROTEIN HP_0031"/>
    <property type="match status" value="1"/>
</dbReference>
<evidence type="ECO:0000259" key="2">
    <source>
        <dbReference type="Pfam" id="PF00582"/>
    </source>
</evidence>
<name>A0A843YIA6_9RHOB</name>
<protein>
    <submittedName>
        <fullName evidence="3">Universal stress protein</fullName>
    </submittedName>
</protein>
<dbReference type="Proteomes" id="UP000444174">
    <property type="component" value="Unassembled WGS sequence"/>
</dbReference>
<accession>A0A843YIA6</accession>
<dbReference type="PANTHER" id="PTHR46268">
    <property type="entry name" value="STRESS RESPONSE PROTEIN NHAX"/>
    <property type="match status" value="1"/>
</dbReference>
<comment type="similarity">
    <text evidence="1">Belongs to the universal stress protein A family.</text>
</comment>
<dbReference type="InterPro" id="IPR006016">
    <property type="entry name" value="UspA"/>
</dbReference>
<dbReference type="AlphaFoldDB" id="A0A843YIA6"/>
<organism evidence="3 4">
    <name type="scientific">Tritonibacter litoralis</name>
    <dbReference type="NCBI Taxonomy" id="2662264"/>
    <lineage>
        <taxon>Bacteria</taxon>
        <taxon>Pseudomonadati</taxon>
        <taxon>Pseudomonadota</taxon>
        <taxon>Alphaproteobacteria</taxon>
        <taxon>Rhodobacterales</taxon>
        <taxon>Paracoccaceae</taxon>
        <taxon>Tritonibacter</taxon>
    </lineage>
</organism>
<dbReference type="Pfam" id="PF00582">
    <property type="entry name" value="Usp"/>
    <property type="match status" value="1"/>
</dbReference>
<dbReference type="RefSeq" id="WP_153216128.1">
    <property type="nucleotide sequence ID" value="NZ_WIBF01000007.1"/>
</dbReference>
<dbReference type="Gene3D" id="3.40.50.12370">
    <property type="match status" value="1"/>
</dbReference>
<proteinExistence type="inferred from homology"/>
<sequence>MSYKTLLTVISDIDQAKAPLDQASALAQQFEAHTDALCLGIDRTQTSYDYGMANAMLLQQSLQVARDQAAALQAFAEEHLARNGLPFSATTAVAPLGEVTRHIARRGRFCDLMVVAKPYGDNAAIEGEAIVEAGLFESAAPVLVVPQDTPVLKVPKTVQIGWNESAEALSAVRKAMPFLKAARSVHVVVIDPPRHGPDRSDPGGLLCQMLSRHGIHCEVNVLSKSLPRTADVLLRHAEDTDADLLVMGAYGHSRFREAILGGATRNILEAANRPVLMAH</sequence>
<comment type="caution">
    <text evidence="3">The sequence shown here is derived from an EMBL/GenBank/DDBJ whole genome shotgun (WGS) entry which is preliminary data.</text>
</comment>
<evidence type="ECO:0000256" key="1">
    <source>
        <dbReference type="ARBA" id="ARBA00008791"/>
    </source>
</evidence>
<dbReference type="InterPro" id="IPR006015">
    <property type="entry name" value="Universal_stress_UspA"/>
</dbReference>
<keyword evidence="4" id="KW-1185">Reference proteome</keyword>
<evidence type="ECO:0000313" key="3">
    <source>
        <dbReference type="EMBL" id="MQQ09174.1"/>
    </source>
</evidence>
<dbReference type="EMBL" id="WIBF01000007">
    <property type="protein sequence ID" value="MQQ09174.1"/>
    <property type="molecule type" value="Genomic_DNA"/>
</dbReference>
<feature type="domain" description="UspA" evidence="2">
    <location>
        <begin position="229"/>
        <end position="278"/>
    </location>
</feature>
<gene>
    <name evidence="3" type="ORF">GFB49_11970</name>
</gene>
<dbReference type="CDD" id="cd00293">
    <property type="entry name" value="USP-like"/>
    <property type="match status" value="1"/>
</dbReference>
<evidence type="ECO:0000313" key="4">
    <source>
        <dbReference type="Proteomes" id="UP000444174"/>
    </source>
</evidence>
<dbReference type="SUPFAM" id="SSF52402">
    <property type="entry name" value="Adenine nucleotide alpha hydrolases-like"/>
    <property type="match status" value="2"/>
</dbReference>
<reference evidence="3 4" key="1">
    <citation type="submission" date="2019-10" db="EMBL/GenBank/DDBJ databases">
        <title>Epibacterium sp. nov., isolated from seawater.</title>
        <authorList>
            <person name="Zhang X."/>
            <person name="Li N."/>
        </authorList>
    </citation>
    <scope>NUCLEOTIDE SEQUENCE [LARGE SCALE GENOMIC DNA]</scope>
    <source>
        <strain evidence="3 4">SM1979</strain>
    </source>
</reference>
<dbReference type="PRINTS" id="PR01438">
    <property type="entry name" value="UNVRSLSTRESS"/>
</dbReference>